<proteinExistence type="inferred from homology"/>
<feature type="chain" id="PRO_5029761518" description="Low molecular weight antigen MTB12-like C-terminal domain-containing protein" evidence="3">
    <location>
        <begin position="32"/>
        <end position="154"/>
    </location>
</feature>
<keyword evidence="6" id="KW-1185">Reference proteome</keyword>
<dbReference type="RefSeq" id="WP_153338775.1">
    <property type="nucleotide sequence ID" value="NZ_WEGI01000001.1"/>
</dbReference>
<dbReference type="AlphaFoldDB" id="A0A7K0DGZ2"/>
<evidence type="ECO:0000313" key="5">
    <source>
        <dbReference type="EMBL" id="MQY24917.1"/>
    </source>
</evidence>
<sequence>MNLRHKSSIRLLSIAFAAALPLVGAAGFATAAPVVTIVHTDAGAPGDGELTGKLGLAIDSSASRGARANELESGDAGVAVMDKVAAALAISPSTLHWDVVGAQQSGDRIDATLRVITPGYPDFSYPIHWVRVGDSWKLSQDSVCTIGAAVGGSC</sequence>
<evidence type="ECO:0000259" key="4">
    <source>
        <dbReference type="Pfam" id="PF26580"/>
    </source>
</evidence>
<name>A0A7K0DGZ2_9NOCA</name>
<evidence type="ECO:0000313" key="6">
    <source>
        <dbReference type="Proteomes" id="UP000431401"/>
    </source>
</evidence>
<dbReference type="Proteomes" id="UP000431401">
    <property type="component" value="Unassembled WGS sequence"/>
</dbReference>
<accession>A0A7K0DGZ2</accession>
<feature type="signal peptide" evidence="3">
    <location>
        <begin position="1"/>
        <end position="31"/>
    </location>
</feature>
<organism evidence="5 6">
    <name type="scientific">Nocardia aurantia</name>
    <dbReference type="NCBI Taxonomy" id="2585199"/>
    <lineage>
        <taxon>Bacteria</taxon>
        <taxon>Bacillati</taxon>
        <taxon>Actinomycetota</taxon>
        <taxon>Actinomycetes</taxon>
        <taxon>Mycobacteriales</taxon>
        <taxon>Nocardiaceae</taxon>
        <taxon>Nocardia</taxon>
    </lineage>
</organism>
<protein>
    <recommendedName>
        <fullName evidence="4">Low molecular weight antigen MTB12-like C-terminal domain-containing protein</fullName>
    </recommendedName>
</protein>
<dbReference type="Pfam" id="PF26580">
    <property type="entry name" value="Mtb12_C"/>
    <property type="match status" value="1"/>
</dbReference>
<reference evidence="5 6" key="1">
    <citation type="submission" date="2019-10" db="EMBL/GenBank/DDBJ databases">
        <title>Nocardia macrotermitis sp. nov. and Nocardia aurantia sp. nov., isolated from the gut of fungus growing-termite Macrotermes natalensis.</title>
        <authorList>
            <person name="Benndorf R."/>
            <person name="Schwitalla J."/>
            <person name="Martin K."/>
            <person name="De Beer W."/>
            <person name="Kaster A.-K."/>
            <person name="Vollmers J."/>
            <person name="Poulsen M."/>
            <person name="Beemelmanns C."/>
        </authorList>
    </citation>
    <scope>NUCLEOTIDE SEQUENCE [LARGE SCALE GENOMIC DNA]</scope>
    <source>
        <strain evidence="5 6">RB56</strain>
    </source>
</reference>
<comment type="caution">
    <text evidence="5">The sequence shown here is derived from an EMBL/GenBank/DDBJ whole genome shotgun (WGS) entry which is preliminary data.</text>
</comment>
<feature type="domain" description="Low molecular weight antigen MTB12-like C-terminal" evidence="4">
    <location>
        <begin position="44"/>
        <end position="154"/>
    </location>
</feature>
<evidence type="ECO:0000256" key="3">
    <source>
        <dbReference type="SAM" id="SignalP"/>
    </source>
</evidence>
<gene>
    <name evidence="5" type="ORF">NRB56_04710</name>
</gene>
<evidence type="ECO:0000256" key="2">
    <source>
        <dbReference type="ARBA" id="ARBA00093774"/>
    </source>
</evidence>
<dbReference type="EMBL" id="WEGI01000001">
    <property type="protein sequence ID" value="MQY24917.1"/>
    <property type="molecule type" value="Genomic_DNA"/>
</dbReference>
<dbReference type="InterPro" id="IPR058644">
    <property type="entry name" value="Mtb12-like_C"/>
</dbReference>
<keyword evidence="1 3" id="KW-0732">Signal</keyword>
<dbReference type="OrthoDB" id="4375957at2"/>
<evidence type="ECO:0000256" key="1">
    <source>
        <dbReference type="ARBA" id="ARBA00022729"/>
    </source>
</evidence>
<comment type="similarity">
    <text evidence="2">Belongs to the MTB12 family.</text>
</comment>